<dbReference type="CDD" id="cd05907">
    <property type="entry name" value="VL_LC_FACS_like"/>
    <property type="match status" value="1"/>
</dbReference>
<feature type="domain" description="AMP-dependent synthetase/ligase" evidence="6">
    <location>
        <begin position="42"/>
        <end position="442"/>
    </location>
</feature>
<evidence type="ECO:0000256" key="3">
    <source>
        <dbReference type="ARBA" id="ARBA00022832"/>
    </source>
</evidence>
<dbReference type="PROSITE" id="PS00455">
    <property type="entry name" value="AMP_BINDING"/>
    <property type="match status" value="1"/>
</dbReference>
<dbReference type="SUPFAM" id="SSF56801">
    <property type="entry name" value="Acetyl-CoA synthetase-like"/>
    <property type="match status" value="1"/>
</dbReference>
<dbReference type="Gene3D" id="3.40.50.12780">
    <property type="entry name" value="N-terminal domain of ligase-like"/>
    <property type="match status" value="1"/>
</dbReference>
<dbReference type="GO" id="GO:0004467">
    <property type="term" value="F:long-chain fatty acid-CoA ligase activity"/>
    <property type="evidence" value="ECO:0007669"/>
    <property type="project" value="UniProtKB-EC"/>
</dbReference>
<keyword evidence="8" id="KW-1185">Reference proteome</keyword>
<sequence length="615" mass="64857">MREASTGLIIDLPGDSNTTDLLLSRLARKDAAPLFSVKRGASWIDVSTADFTASVRSLAKTLLAHGVAPGDTVAIMSSTRYEWALAEQAIWFAGAVSVPIYETSSPFQVEWILKDSGARLAFAEDPRHAQVIEQVAAALGEKVTVLAFEDGTAADPAGIPSSGLKELVDAGFRSAVTDEQLEAARTSAGLQDLATLVYTSGTTGRPKGCMMTHANFSLIAVNLAPHMAPVLGSGERTLMFLPLAHVLARAVQQVCVHAGSTIAHTSTASTLVADMAAVKPGFLLAVPRIFEKIRTTASNTAQAAGKGALFAQAESVAIEYSRAADARARGIRTHRSPVLLAKHALFNKVLYPKLRAVFGGRVRYAICGASALNTDLAHFFRGAGVDLLEGYGLTETTAPATVNMARDVRVGSVGIPVPGTVIRIAEDGEIRIKGIGVFAGYHRNARATAEAFDEDGFFKTGDTGTLDDSGFLSITGRKKDILVTAGGKNVVPGPLEEIIRASRLVNQVVVVGENRPFVAALVTLDPDELGPWCRANALGGLSLGQAAVHPRVLAEIQAAVDAANVTVSKAEGIRKFTVLDSELTEESGHLTPSLKLKRASVITDYAAVIDSLYER</sequence>
<evidence type="ECO:0000256" key="5">
    <source>
        <dbReference type="ARBA" id="ARBA00032875"/>
    </source>
</evidence>
<evidence type="ECO:0000259" key="6">
    <source>
        <dbReference type="Pfam" id="PF00501"/>
    </source>
</evidence>
<dbReference type="InterPro" id="IPR042099">
    <property type="entry name" value="ANL_N_sf"/>
</dbReference>
<organism evidence="7 8">
    <name type="scientific">Paeniglutamicibacter psychrophenolicus</name>
    <dbReference type="NCBI Taxonomy" id="257454"/>
    <lineage>
        <taxon>Bacteria</taxon>
        <taxon>Bacillati</taxon>
        <taxon>Actinomycetota</taxon>
        <taxon>Actinomycetes</taxon>
        <taxon>Micrococcales</taxon>
        <taxon>Micrococcaceae</taxon>
        <taxon>Paeniglutamicibacter</taxon>
    </lineage>
</organism>
<evidence type="ECO:0000256" key="1">
    <source>
        <dbReference type="ARBA" id="ARBA00006432"/>
    </source>
</evidence>
<dbReference type="InterPro" id="IPR020845">
    <property type="entry name" value="AMP-binding_CS"/>
</dbReference>
<evidence type="ECO:0000256" key="2">
    <source>
        <dbReference type="ARBA" id="ARBA00022598"/>
    </source>
</evidence>
<evidence type="ECO:0000313" key="7">
    <source>
        <dbReference type="EMBL" id="MBP2375948.1"/>
    </source>
</evidence>
<keyword evidence="4" id="KW-0443">Lipid metabolism</keyword>
<protein>
    <recommendedName>
        <fullName evidence="5">Acyl-CoA synthetase</fullName>
    </recommendedName>
</protein>
<accession>A0ABS4WII5</accession>
<dbReference type="EMBL" id="JAGIOE010000001">
    <property type="protein sequence ID" value="MBP2375948.1"/>
    <property type="molecule type" value="Genomic_DNA"/>
</dbReference>
<dbReference type="Pfam" id="PF23562">
    <property type="entry name" value="AMP-binding_C_3"/>
    <property type="match status" value="1"/>
</dbReference>
<name>A0ABS4WII5_9MICC</name>
<dbReference type="PANTHER" id="PTHR43272:SF32">
    <property type="entry name" value="AMP-DEPENDENT SYNTHETASE_LIGASE DOMAIN-CONTAINING PROTEIN"/>
    <property type="match status" value="1"/>
</dbReference>
<dbReference type="Proteomes" id="UP000766570">
    <property type="component" value="Unassembled WGS sequence"/>
</dbReference>
<dbReference type="RefSeq" id="WP_209910277.1">
    <property type="nucleotide sequence ID" value="NZ_BAAAMI010000023.1"/>
</dbReference>
<keyword evidence="2 7" id="KW-0436">Ligase</keyword>
<dbReference type="InterPro" id="IPR000873">
    <property type="entry name" value="AMP-dep_synth/lig_dom"/>
</dbReference>
<evidence type="ECO:0000256" key="4">
    <source>
        <dbReference type="ARBA" id="ARBA00023098"/>
    </source>
</evidence>
<evidence type="ECO:0000313" key="8">
    <source>
        <dbReference type="Proteomes" id="UP000766570"/>
    </source>
</evidence>
<dbReference type="Pfam" id="PF00501">
    <property type="entry name" value="AMP-binding"/>
    <property type="match status" value="1"/>
</dbReference>
<proteinExistence type="inferred from homology"/>
<comment type="caution">
    <text evidence="7">The sequence shown here is derived from an EMBL/GenBank/DDBJ whole genome shotgun (WGS) entry which is preliminary data.</text>
</comment>
<comment type="similarity">
    <text evidence="1">Belongs to the ATP-dependent AMP-binding enzyme family.</text>
</comment>
<gene>
    <name evidence="7" type="ORF">JOF46_003860</name>
</gene>
<reference evidence="7 8" key="1">
    <citation type="submission" date="2021-03" db="EMBL/GenBank/DDBJ databases">
        <title>Sequencing the genomes of 1000 actinobacteria strains.</title>
        <authorList>
            <person name="Klenk H.-P."/>
        </authorList>
    </citation>
    <scope>NUCLEOTIDE SEQUENCE [LARGE SCALE GENOMIC DNA]</scope>
    <source>
        <strain evidence="7 8">DSM 15454</strain>
    </source>
</reference>
<dbReference type="PANTHER" id="PTHR43272">
    <property type="entry name" value="LONG-CHAIN-FATTY-ACID--COA LIGASE"/>
    <property type="match status" value="1"/>
</dbReference>
<keyword evidence="3" id="KW-0276">Fatty acid metabolism</keyword>